<accession>A0AAW0FAR7</accession>
<reference evidence="1 2" key="1">
    <citation type="submission" date="2022-09" db="EMBL/GenBank/DDBJ databases">
        <authorList>
            <person name="Palmer J.M."/>
        </authorList>
    </citation>
    <scope>NUCLEOTIDE SEQUENCE [LARGE SCALE GENOMIC DNA]</scope>
    <source>
        <strain evidence="1 2">DSM 7382</strain>
    </source>
</reference>
<evidence type="ECO:0000313" key="1">
    <source>
        <dbReference type="EMBL" id="KAK7677653.1"/>
    </source>
</evidence>
<evidence type="ECO:0000313" key="2">
    <source>
        <dbReference type="Proteomes" id="UP001385951"/>
    </source>
</evidence>
<comment type="caution">
    <text evidence="1">The sequence shown here is derived from an EMBL/GenBank/DDBJ whole genome shotgun (WGS) entry which is preliminary data.</text>
</comment>
<keyword evidence="2" id="KW-1185">Reference proteome</keyword>
<protein>
    <submittedName>
        <fullName evidence="1">Uncharacterized protein</fullName>
    </submittedName>
</protein>
<dbReference type="AlphaFoldDB" id="A0AAW0FAR7"/>
<dbReference type="EMBL" id="JASBNA010000084">
    <property type="protein sequence ID" value="KAK7677653.1"/>
    <property type="molecule type" value="Genomic_DNA"/>
</dbReference>
<gene>
    <name evidence="1" type="ORF">QCA50_019344</name>
</gene>
<name>A0AAW0FAR7_9APHY</name>
<proteinExistence type="predicted"/>
<sequence>MVFLPFLKATLSYFAVDHAIHKLPNETKSRILHFCDLPTLMGLYCDPDWHELVATDILLCYNTLLAMFSPDPVAFRAMMAETKAVISGSTALYFLLRQPSTWRPRDVDIIAVDGGYQKLLTFILSLPGAKVVSDTLDDTDGEEVDSYPYGGLRRLVKVHTDMARFDVIESTGSVAYNAIVHYWGTHVMNAMTADSILCAYPTLTLAQKAIQVRYAATGNPVAKYRKRGFKILDKDFRAVDLSMTCHNSVLCSSRDRYFGDEATLIIPVKGLLTSPGDAVVGESAPVRVSAWRMGGRGCGTSNCYLSSSPRFAELIVVSGGLGAPVR</sequence>
<dbReference type="Proteomes" id="UP001385951">
    <property type="component" value="Unassembled WGS sequence"/>
</dbReference>
<organism evidence="1 2">
    <name type="scientific">Cerrena zonata</name>
    <dbReference type="NCBI Taxonomy" id="2478898"/>
    <lineage>
        <taxon>Eukaryota</taxon>
        <taxon>Fungi</taxon>
        <taxon>Dikarya</taxon>
        <taxon>Basidiomycota</taxon>
        <taxon>Agaricomycotina</taxon>
        <taxon>Agaricomycetes</taxon>
        <taxon>Polyporales</taxon>
        <taxon>Cerrenaceae</taxon>
        <taxon>Cerrena</taxon>
    </lineage>
</organism>